<name>V4RHA8_9HYPH</name>
<evidence type="ECO:0000256" key="3">
    <source>
        <dbReference type="PROSITE-ProRule" id="PRU00169"/>
    </source>
</evidence>
<dbReference type="PANTHER" id="PTHR44591">
    <property type="entry name" value="STRESS RESPONSE REGULATOR PROTEIN 1"/>
    <property type="match status" value="1"/>
</dbReference>
<dbReference type="eggNOG" id="COG3706">
    <property type="taxonomic scope" value="Bacteria"/>
</dbReference>
<evidence type="ECO:0000256" key="2">
    <source>
        <dbReference type="ARBA" id="ARBA00023012"/>
    </source>
</evidence>
<sequence>MSLCLIVDDSAVIRKVARRIVEGAGYSVVEAADASEALIACRRAMPNLILLDGMMPGMGGADFLLKLRKMPGGDAPKVVYCSTEVDVAQMARANRAGANFHLQKPFDREILLAKLAETGTVPAAV</sequence>
<evidence type="ECO:0000259" key="4">
    <source>
        <dbReference type="PROSITE" id="PS50110"/>
    </source>
</evidence>
<dbReference type="Gene3D" id="3.40.50.2300">
    <property type="match status" value="1"/>
</dbReference>
<dbReference type="SUPFAM" id="SSF52172">
    <property type="entry name" value="CheY-like"/>
    <property type="match status" value="1"/>
</dbReference>
<organism evidence="5 6">
    <name type="scientific">Lutibaculum baratangense AMV1</name>
    <dbReference type="NCBI Taxonomy" id="631454"/>
    <lineage>
        <taxon>Bacteria</taxon>
        <taxon>Pseudomonadati</taxon>
        <taxon>Pseudomonadota</taxon>
        <taxon>Alphaproteobacteria</taxon>
        <taxon>Hyphomicrobiales</taxon>
        <taxon>Tepidamorphaceae</taxon>
        <taxon>Lutibaculum</taxon>
    </lineage>
</organism>
<dbReference type="STRING" id="631454.N177_3802"/>
<dbReference type="InterPro" id="IPR001789">
    <property type="entry name" value="Sig_transdc_resp-reg_receiver"/>
</dbReference>
<keyword evidence="2" id="KW-0902">Two-component regulatory system</keyword>
<proteinExistence type="predicted"/>
<dbReference type="GO" id="GO:0000160">
    <property type="term" value="P:phosphorelay signal transduction system"/>
    <property type="evidence" value="ECO:0007669"/>
    <property type="project" value="UniProtKB-KW"/>
</dbReference>
<dbReference type="InterPro" id="IPR011006">
    <property type="entry name" value="CheY-like_superfamily"/>
</dbReference>
<dbReference type="RefSeq" id="WP_023433911.1">
    <property type="nucleotide sequence ID" value="NZ_AWXZ01000040.1"/>
</dbReference>
<dbReference type="OrthoDB" id="9800897at2"/>
<reference evidence="5 6" key="1">
    <citation type="journal article" date="2014" name="Genome Announc.">
        <title>Draft Genome Sequence of Lutibaculum baratangense Strain AMV1T, Isolated from a Mud Volcano in Andamans, India.</title>
        <authorList>
            <person name="Singh A."/>
            <person name="Sreenivas A."/>
            <person name="Sathyanarayana Reddy G."/>
            <person name="Pinnaka A.K."/>
            <person name="Shivaji S."/>
        </authorList>
    </citation>
    <scope>NUCLEOTIDE SEQUENCE [LARGE SCALE GENOMIC DNA]</scope>
    <source>
        <strain evidence="5 6">AMV1</strain>
    </source>
</reference>
<protein>
    <submittedName>
        <fullName evidence="5">Chemotaxis regulator-transmits chemoreceptor signals to flagelllar motor components CheY</fullName>
    </submittedName>
</protein>
<keyword evidence="5" id="KW-0675">Receptor</keyword>
<dbReference type="AlphaFoldDB" id="V4RHA8"/>
<dbReference type="SMART" id="SM00448">
    <property type="entry name" value="REC"/>
    <property type="match status" value="1"/>
</dbReference>
<dbReference type="InterPro" id="IPR050595">
    <property type="entry name" value="Bact_response_regulator"/>
</dbReference>
<keyword evidence="1 3" id="KW-0597">Phosphoprotein</keyword>
<evidence type="ECO:0000256" key="1">
    <source>
        <dbReference type="ARBA" id="ARBA00022553"/>
    </source>
</evidence>
<feature type="domain" description="Response regulatory" evidence="4">
    <location>
        <begin position="3"/>
        <end position="119"/>
    </location>
</feature>
<dbReference type="PANTHER" id="PTHR44591:SF14">
    <property type="entry name" value="PROTEIN PILG"/>
    <property type="match status" value="1"/>
</dbReference>
<gene>
    <name evidence="5" type="ORF">N177_3802</name>
</gene>
<dbReference type="PROSITE" id="PS50110">
    <property type="entry name" value="RESPONSE_REGULATORY"/>
    <property type="match status" value="1"/>
</dbReference>
<accession>V4RHA8</accession>
<dbReference type="PATRIC" id="fig|631454.5.peg.3755"/>
<evidence type="ECO:0000313" key="6">
    <source>
        <dbReference type="Proteomes" id="UP000017819"/>
    </source>
</evidence>
<dbReference type="EMBL" id="AWXZ01000040">
    <property type="protein sequence ID" value="ESR22665.1"/>
    <property type="molecule type" value="Genomic_DNA"/>
</dbReference>
<feature type="modified residue" description="4-aspartylphosphate" evidence="3">
    <location>
        <position position="52"/>
    </location>
</feature>
<dbReference type="Proteomes" id="UP000017819">
    <property type="component" value="Unassembled WGS sequence"/>
</dbReference>
<evidence type="ECO:0000313" key="5">
    <source>
        <dbReference type="EMBL" id="ESR22665.1"/>
    </source>
</evidence>
<comment type="caution">
    <text evidence="5">The sequence shown here is derived from an EMBL/GenBank/DDBJ whole genome shotgun (WGS) entry which is preliminary data.</text>
</comment>
<keyword evidence="6" id="KW-1185">Reference proteome</keyword>
<dbReference type="Pfam" id="PF00072">
    <property type="entry name" value="Response_reg"/>
    <property type="match status" value="1"/>
</dbReference>